<evidence type="ECO:0000313" key="1">
    <source>
        <dbReference type="EMBL" id="PON32365.1"/>
    </source>
</evidence>
<accession>A0A2P5A748</accession>
<keyword evidence="2" id="KW-1185">Reference proteome</keyword>
<reference evidence="2" key="1">
    <citation type="submission" date="2016-06" db="EMBL/GenBank/DDBJ databases">
        <title>Parallel loss of symbiosis genes in relatives of nitrogen-fixing non-legume Parasponia.</title>
        <authorList>
            <person name="Van Velzen R."/>
            <person name="Holmer R."/>
            <person name="Bu F."/>
            <person name="Rutten L."/>
            <person name="Van Zeijl A."/>
            <person name="Liu W."/>
            <person name="Santuari L."/>
            <person name="Cao Q."/>
            <person name="Sharma T."/>
            <person name="Shen D."/>
            <person name="Roswanjaya Y."/>
            <person name="Wardhani T."/>
            <person name="Kalhor M.S."/>
            <person name="Jansen J."/>
            <person name="Van den Hoogen J."/>
            <person name="Gungor B."/>
            <person name="Hartog M."/>
            <person name="Hontelez J."/>
            <person name="Verver J."/>
            <person name="Yang W.-C."/>
            <person name="Schijlen E."/>
            <person name="Repin R."/>
            <person name="Schilthuizen M."/>
            <person name="Schranz E."/>
            <person name="Heidstra R."/>
            <person name="Miyata K."/>
            <person name="Fedorova E."/>
            <person name="Kohlen W."/>
            <person name="Bisseling T."/>
            <person name="Smit S."/>
            <person name="Geurts R."/>
        </authorList>
    </citation>
    <scope>NUCLEOTIDE SEQUENCE [LARGE SCALE GENOMIC DNA]</scope>
    <source>
        <strain evidence="2">cv. WU1-14</strain>
    </source>
</reference>
<evidence type="ECO:0000313" key="2">
    <source>
        <dbReference type="Proteomes" id="UP000237105"/>
    </source>
</evidence>
<proteinExistence type="predicted"/>
<dbReference type="Proteomes" id="UP000237105">
    <property type="component" value="Unassembled WGS sequence"/>
</dbReference>
<dbReference type="AlphaFoldDB" id="A0A2P5A748"/>
<name>A0A2P5A748_PARAD</name>
<protein>
    <submittedName>
        <fullName evidence="1">Uncharacterized protein</fullName>
    </submittedName>
</protein>
<dbReference type="EMBL" id="JXTB01000826">
    <property type="protein sequence ID" value="PON32365.1"/>
    <property type="molecule type" value="Genomic_DNA"/>
</dbReference>
<organism evidence="1 2">
    <name type="scientific">Parasponia andersonii</name>
    <name type="common">Sponia andersonii</name>
    <dbReference type="NCBI Taxonomy" id="3476"/>
    <lineage>
        <taxon>Eukaryota</taxon>
        <taxon>Viridiplantae</taxon>
        <taxon>Streptophyta</taxon>
        <taxon>Embryophyta</taxon>
        <taxon>Tracheophyta</taxon>
        <taxon>Spermatophyta</taxon>
        <taxon>Magnoliopsida</taxon>
        <taxon>eudicotyledons</taxon>
        <taxon>Gunneridae</taxon>
        <taxon>Pentapetalae</taxon>
        <taxon>rosids</taxon>
        <taxon>fabids</taxon>
        <taxon>Rosales</taxon>
        <taxon>Cannabaceae</taxon>
        <taxon>Parasponia</taxon>
    </lineage>
</organism>
<comment type="caution">
    <text evidence="1">The sequence shown here is derived from an EMBL/GenBank/DDBJ whole genome shotgun (WGS) entry which is preliminary data.</text>
</comment>
<feature type="non-terminal residue" evidence="1">
    <location>
        <position position="1"/>
    </location>
</feature>
<sequence>RKGNCLYPFSIFCLRARKAITDFAPPSKIVHSSIVRKGIFSELDPFGTDRIYHHVCRRCINHVS</sequence>
<gene>
    <name evidence="1" type="ORF">PanWU01x14_361990</name>
</gene>